<reference evidence="3" key="1">
    <citation type="submission" date="2024-07" db="EMBL/GenBank/DDBJ databases">
        <title>Two chromosome-level genome assemblies of Korean endemic species Abeliophyllum distichum and Forsythia ovata (Oleaceae).</title>
        <authorList>
            <person name="Jang H."/>
        </authorList>
    </citation>
    <scope>NUCLEOTIDE SEQUENCE [LARGE SCALE GENOMIC DNA]</scope>
</reference>
<evidence type="ECO:0000313" key="3">
    <source>
        <dbReference type="Proteomes" id="UP001604277"/>
    </source>
</evidence>
<dbReference type="EMBL" id="JBFOLJ010000002">
    <property type="protein sequence ID" value="KAL2552276.1"/>
    <property type="molecule type" value="Genomic_DNA"/>
</dbReference>
<protein>
    <submittedName>
        <fullName evidence="2">ARF guanine-nucleotide exchange factor GNL1</fullName>
    </submittedName>
</protein>
<feature type="domain" description="GBF1-like tetratricopeptide repeats" evidence="1">
    <location>
        <begin position="35"/>
        <end position="215"/>
    </location>
</feature>
<organism evidence="2 3">
    <name type="scientific">Forsythia ovata</name>
    <dbReference type="NCBI Taxonomy" id="205694"/>
    <lineage>
        <taxon>Eukaryota</taxon>
        <taxon>Viridiplantae</taxon>
        <taxon>Streptophyta</taxon>
        <taxon>Embryophyta</taxon>
        <taxon>Tracheophyta</taxon>
        <taxon>Spermatophyta</taxon>
        <taxon>Magnoliopsida</taxon>
        <taxon>eudicotyledons</taxon>
        <taxon>Gunneridae</taxon>
        <taxon>Pentapetalae</taxon>
        <taxon>asterids</taxon>
        <taxon>lamiids</taxon>
        <taxon>Lamiales</taxon>
        <taxon>Oleaceae</taxon>
        <taxon>Forsythieae</taxon>
        <taxon>Forsythia</taxon>
    </lineage>
</organism>
<sequence>MAGSIVCLVRWFQKTKEAVDEEGAAIKMSQDILEMWMRLIQGLKKVCSDSREEVRNHAIVSLQRCLTGSDGIRIPNDLWVQCFDQVIFTLLDEILETAQQNSPKEYRSMEGSMIASLKLLSKAFLQSLQEISQSTSFSQLWLRVISCMEKYMKMRFRGKRSEKIHELVPELLKNTLLIMKSSGILVPSDPVGGDSFWQLTWLHVKKIAPSLESEVFSSEELEKLKEKHVKTGCSPLPDGNVLVPPNETTA</sequence>
<keyword evidence="3" id="KW-1185">Reference proteome</keyword>
<comment type="caution">
    <text evidence="2">The sequence shown here is derived from an EMBL/GenBank/DDBJ whole genome shotgun (WGS) entry which is preliminary data.</text>
</comment>
<name>A0ABD1WRR5_9LAMI</name>
<dbReference type="Proteomes" id="UP001604277">
    <property type="component" value="Unassembled WGS sequence"/>
</dbReference>
<dbReference type="PANTHER" id="PTHR10663:SF354">
    <property type="entry name" value="ARF GUANINE-NUCLEOTIDE EXCHANGE FACTOR GNOM-LIKE"/>
    <property type="match status" value="1"/>
</dbReference>
<dbReference type="Pfam" id="PF23325">
    <property type="entry name" value="TPR_28"/>
    <property type="match status" value="1"/>
</dbReference>
<gene>
    <name evidence="2" type="ORF">Fot_05895</name>
</gene>
<evidence type="ECO:0000313" key="2">
    <source>
        <dbReference type="EMBL" id="KAL2552276.1"/>
    </source>
</evidence>
<dbReference type="PANTHER" id="PTHR10663">
    <property type="entry name" value="GUANYL-NUCLEOTIDE EXCHANGE FACTOR"/>
    <property type="match status" value="1"/>
</dbReference>
<dbReference type="AlphaFoldDB" id="A0ABD1WRR5"/>
<dbReference type="InterPro" id="IPR056604">
    <property type="entry name" value="GBF1-like_TPR"/>
</dbReference>
<evidence type="ECO:0000259" key="1">
    <source>
        <dbReference type="Pfam" id="PF23325"/>
    </source>
</evidence>
<accession>A0ABD1WRR5</accession>
<proteinExistence type="predicted"/>